<name>A0A2S9XB27_9BACT</name>
<dbReference type="AlphaFoldDB" id="A0A2S9XB27"/>
<organism evidence="2 3">
    <name type="scientific">Enhygromyxa salina</name>
    <dbReference type="NCBI Taxonomy" id="215803"/>
    <lineage>
        <taxon>Bacteria</taxon>
        <taxon>Pseudomonadati</taxon>
        <taxon>Myxococcota</taxon>
        <taxon>Polyangia</taxon>
        <taxon>Nannocystales</taxon>
        <taxon>Nannocystaceae</taxon>
        <taxon>Enhygromyxa</taxon>
    </lineage>
</organism>
<evidence type="ECO:0000259" key="1">
    <source>
        <dbReference type="Pfam" id="PF22560"/>
    </source>
</evidence>
<dbReference type="OrthoDB" id="6802137at2"/>
<evidence type="ECO:0000313" key="2">
    <source>
        <dbReference type="EMBL" id="PRP90062.1"/>
    </source>
</evidence>
<feature type="domain" description="GMT-like wHTH" evidence="1">
    <location>
        <begin position="288"/>
        <end position="365"/>
    </location>
</feature>
<dbReference type="Proteomes" id="UP000237968">
    <property type="component" value="Unassembled WGS sequence"/>
</dbReference>
<proteinExistence type="predicted"/>
<dbReference type="Pfam" id="PF22560">
    <property type="entry name" value="GMT-wHTH"/>
    <property type="match status" value="1"/>
</dbReference>
<evidence type="ECO:0000313" key="3">
    <source>
        <dbReference type="Proteomes" id="UP000237968"/>
    </source>
</evidence>
<dbReference type="RefSeq" id="WP_146156428.1">
    <property type="nucleotide sequence ID" value="NZ_PVNK01000297.1"/>
</dbReference>
<dbReference type="InterPro" id="IPR054339">
    <property type="entry name" value="GMT_wHTH"/>
</dbReference>
<sequence>MKVPPEYHGREQSFLKHRFLTEYLRSWAHKLGSRARSGPQRLWYVDVFAGPWSSADAELRDTSIYIGLQALEEAAQTWRDTEGVNIKPGAIFVEKDRRAFARLQDFLRQRQGIVETHPFMGEFGHHVDGIQRLIGSDPAFVFVDPTGFKGAQMQFIAPLMKRRHRDVLVNVMFNHVNRWKDDPRQFLREQMRAFFGLEDSDLPVGLEEPELLRLYRRQLKLTCDIEWAADIGVPHPTIDRTWFRLVVGGKHPKVLEVFRDAERKVMGIEAAVVREEARVRSAAQPSLFSAEETAGAQEQRYTRQRDEDLDRVRTMLRERLGDGELTWQQIWPVLLEDLHLTLRELSRACFSAYKAGELLVSPTPGPKRRTLLEADLISLAVRDP</sequence>
<comment type="caution">
    <text evidence="2">The sequence shown here is derived from an EMBL/GenBank/DDBJ whole genome shotgun (WGS) entry which is preliminary data.</text>
</comment>
<protein>
    <recommendedName>
        <fullName evidence="1">GMT-like wHTH domain-containing protein</fullName>
    </recommendedName>
</protein>
<keyword evidence="3" id="KW-1185">Reference proteome</keyword>
<dbReference type="NCBIfam" id="TIGR04474">
    <property type="entry name" value="tcm_partner"/>
    <property type="match status" value="1"/>
</dbReference>
<reference evidence="2 3" key="1">
    <citation type="submission" date="2018-03" db="EMBL/GenBank/DDBJ databases">
        <title>Draft Genome Sequences of the Obligatory Marine Myxobacteria Enhygromyxa salina SWB005.</title>
        <authorList>
            <person name="Poehlein A."/>
            <person name="Moghaddam J.A."/>
            <person name="Harms H."/>
            <person name="Alanjari M."/>
            <person name="Koenig G.M."/>
            <person name="Daniel R."/>
            <person name="Schaeberle T.F."/>
        </authorList>
    </citation>
    <scope>NUCLEOTIDE SEQUENCE [LARGE SCALE GENOMIC DNA]</scope>
    <source>
        <strain evidence="2 3">SWB005</strain>
    </source>
</reference>
<accession>A0A2S9XB27</accession>
<dbReference type="InterPro" id="IPR031009">
    <property type="entry name" value="Tcm_partner"/>
</dbReference>
<gene>
    <name evidence="2" type="ORF">ENSA5_68340</name>
</gene>
<dbReference type="EMBL" id="PVNK01000297">
    <property type="protein sequence ID" value="PRP90062.1"/>
    <property type="molecule type" value="Genomic_DNA"/>
</dbReference>